<dbReference type="EMBL" id="JBDXSU010000023">
    <property type="protein sequence ID" value="MFB5192482.1"/>
    <property type="molecule type" value="Genomic_DNA"/>
</dbReference>
<feature type="region of interest" description="Disordered" evidence="1">
    <location>
        <begin position="21"/>
        <end position="46"/>
    </location>
</feature>
<evidence type="ECO:0000313" key="3">
    <source>
        <dbReference type="Proteomes" id="UP001579974"/>
    </source>
</evidence>
<sequence>MIAKPELPDYMRDMEIKHALKHLAPRKSAKVTSGTDEMRTRPTEER</sequence>
<feature type="compositionally biased region" description="Basic and acidic residues" evidence="1">
    <location>
        <begin position="36"/>
        <end position="46"/>
    </location>
</feature>
<proteinExistence type="predicted"/>
<accession>A0ABV5ALD8</accession>
<gene>
    <name evidence="2" type="ORF">KKP3000_001686</name>
</gene>
<dbReference type="RefSeq" id="WP_275473030.1">
    <property type="nucleotide sequence ID" value="NZ_CP162940.1"/>
</dbReference>
<reference evidence="2 3" key="1">
    <citation type="journal article" date="2024" name="Int. J. Mol. Sci.">
        <title>Exploration of Alicyclobacillus spp. Genome in Search of Antibiotic Resistance.</title>
        <authorList>
            <person name="Bucka-Kolendo J."/>
            <person name="Kiousi D.E."/>
            <person name="Dekowska A."/>
            <person name="Mikolajczuk-Szczyrba A."/>
            <person name="Karadedos D.M."/>
            <person name="Michael P."/>
            <person name="Galanis A."/>
            <person name="Sokolowska B."/>
        </authorList>
    </citation>
    <scope>NUCLEOTIDE SEQUENCE [LARGE SCALE GENOMIC DNA]</scope>
    <source>
        <strain evidence="2 3">KKP 3000</strain>
    </source>
</reference>
<dbReference type="Proteomes" id="UP001579974">
    <property type="component" value="Unassembled WGS sequence"/>
</dbReference>
<comment type="caution">
    <text evidence="2">The sequence shown here is derived from an EMBL/GenBank/DDBJ whole genome shotgun (WGS) entry which is preliminary data.</text>
</comment>
<evidence type="ECO:0000256" key="1">
    <source>
        <dbReference type="SAM" id="MobiDB-lite"/>
    </source>
</evidence>
<evidence type="ECO:0000313" key="2">
    <source>
        <dbReference type="EMBL" id="MFB5192482.1"/>
    </source>
</evidence>
<protein>
    <submittedName>
        <fullName evidence="2">Uncharacterized protein</fullName>
    </submittedName>
</protein>
<keyword evidence="3" id="KW-1185">Reference proteome</keyword>
<name>A0ABV5ALD8_9BACL</name>
<organism evidence="2 3">
    <name type="scientific">Alicyclobacillus fastidiosus</name>
    <dbReference type="NCBI Taxonomy" id="392011"/>
    <lineage>
        <taxon>Bacteria</taxon>
        <taxon>Bacillati</taxon>
        <taxon>Bacillota</taxon>
        <taxon>Bacilli</taxon>
        <taxon>Bacillales</taxon>
        <taxon>Alicyclobacillaceae</taxon>
        <taxon>Alicyclobacillus</taxon>
    </lineage>
</organism>